<sequence length="252" mass="26463">MLELDANLPPGALCAATPEPLLAALGPAHWWHGAEPYLDQDTTTGAVTRWRTCNDGPAARPTDPNDGNGQTGTVDDLYGLQCRPGVHCGVVGENAAPDAATATVAIRYYTPPGAEARTLFALNAEEAGNYLFLSEAEGMLTAKDDAGHGEATLTCPAEDAPRLAIVSLFGDRLALSLGPARADAKAATGILSGAANLYIGCRNQRPRLLKTLGSALILDVWLFPGRALLHSDAPADIRARKALQRHHLWASA</sequence>
<feature type="region of interest" description="Disordered" evidence="1">
    <location>
        <begin position="52"/>
        <end position="72"/>
    </location>
</feature>
<keyword evidence="3" id="KW-1185">Reference proteome</keyword>
<dbReference type="KEGG" id="gce:KYE46_06275"/>
<name>A0A8F6TY63_9RHOB</name>
<evidence type="ECO:0000256" key="1">
    <source>
        <dbReference type="SAM" id="MobiDB-lite"/>
    </source>
</evidence>
<evidence type="ECO:0000313" key="3">
    <source>
        <dbReference type="Proteomes" id="UP000825009"/>
    </source>
</evidence>
<evidence type="ECO:0000313" key="2">
    <source>
        <dbReference type="EMBL" id="QXT40835.1"/>
    </source>
</evidence>
<dbReference type="EMBL" id="CP079194">
    <property type="protein sequence ID" value="QXT40835.1"/>
    <property type="molecule type" value="Genomic_DNA"/>
</dbReference>
<organism evidence="2 3">
    <name type="scientific">Gymnodinialimonas ceratoperidinii</name>
    <dbReference type="NCBI Taxonomy" id="2856823"/>
    <lineage>
        <taxon>Bacteria</taxon>
        <taxon>Pseudomonadati</taxon>
        <taxon>Pseudomonadota</taxon>
        <taxon>Alphaproteobacteria</taxon>
        <taxon>Rhodobacterales</taxon>
        <taxon>Paracoccaceae</taxon>
        <taxon>Gymnodinialimonas</taxon>
    </lineage>
</organism>
<reference evidence="2 3" key="1">
    <citation type="submission" date="2021-07" db="EMBL/GenBank/DDBJ databases">
        <title>A novel Jannaschia species isolated from marine dinoflagellate Ceratoperidinium margalefii.</title>
        <authorList>
            <person name="Jiang Y."/>
            <person name="Li Z."/>
        </authorList>
    </citation>
    <scope>NUCLEOTIDE SEQUENCE [LARGE SCALE GENOMIC DNA]</scope>
    <source>
        <strain evidence="2 3">J12C1-MA-4</strain>
    </source>
</reference>
<protein>
    <submittedName>
        <fullName evidence="2">Uncharacterized protein</fullName>
    </submittedName>
</protein>
<dbReference type="Proteomes" id="UP000825009">
    <property type="component" value="Chromosome"/>
</dbReference>
<accession>A0A8F6TY63</accession>
<gene>
    <name evidence="2" type="ORF">KYE46_06275</name>
</gene>
<dbReference type="RefSeq" id="WP_219004233.1">
    <property type="nucleotide sequence ID" value="NZ_CP079194.1"/>
</dbReference>
<dbReference type="AlphaFoldDB" id="A0A8F6TY63"/>
<proteinExistence type="predicted"/>